<keyword evidence="6" id="KW-0378">Hydrolase</keyword>
<dbReference type="GO" id="GO:0004252">
    <property type="term" value="F:serine-type endopeptidase activity"/>
    <property type="evidence" value="ECO:0007669"/>
    <property type="project" value="InterPro"/>
</dbReference>
<organism evidence="6 7">
    <name type="scientific">Trifolium pratense</name>
    <name type="common">Red clover</name>
    <dbReference type="NCBI Taxonomy" id="57577"/>
    <lineage>
        <taxon>Eukaryota</taxon>
        <taxon>Viridiplantae</taxon>
        <taxon>Streptophyta</taxon>
        <taxon>Embryophyta</taxon>
        <taxon>Tracheophyta</taxon>
        <taxon>Spermatophyta</taxon>
        <taxon>Magnoliopsida</taxon>
        <taxon>eudicotyledons</taxon>
        <taxon>Gunneridae</taxon>
        <taxon>Pentapetalae</taxon>
        <taxon>rosids</taxon>
        <taxon>fabids</taxon>
        <taxon>Fabales</taxon>
        <taxon>Fabaceae</taxon>
        <taxon>Papilionoideae</taxon>
        <taxon>50 kb inversion clade</taxon>
        <taxon>NPAAA clade</taxon>
        <taxon>Hologalegina</taxon>
        <taxon>IRL clade</taxon>
        <taxon>Trifolieae</taxon>
        <taxon>Trifolium</taxon>
    </lineage>
</organism>
<comment type="subcellular location">
    <subcellularLocation>
        <location evidence="1">Secreted</location>
    </subcellularLocation>
</comment>
<keyword evidence="6" id="KW-0645">Protease</keyword>
<dbReference type="PROSITE" id="PS51892">
    <property type="entry name" value="SUBTILASE"/>
    <property type="match status" value="1"/>
</dbReference>
<reference evidence="6 7" key="1">
    <citation type="journal article" date="2014" name="Am. J. Bot.">
        <title>Genome assembly and annotation for red clover (Trifolium pratense; Fabaceae).</title>
        <authorList>
            <person name="Istvanek J."/>
            <person name="Jaros M."/>
            <person name="Krenek A."/>
            <person name="Repkova J."/>
        </authorList>
    </citation>
    <scope>NUCLEOTIDE SEQUENCE [LARGE SCALE GENOMIC DNA]</scope>
    <source>
        <strain evidence="7">cv. Tatra</strain>
        <tissue evidence="6">Young leaves</tissue>
    </source>
</reference>
<evidence type="ECO:0000256" key="1">
    <source>
        <dbReference type="ARBA" id="ARBA00004613"/>
    </source>
</evidence>
<dbReference type="InterPro" id="IPR036852">
    <property type="entry name" value="Peptidase_S8/S53_dom_sf"/>
</dbReference>
<dbReference type="ExpressionAtlas" id="A0A2K3MJU9">
    <property type="expression patterns" value="baseline"/>
</dbReference>
<accession>A0A2K3MJU9</accession>
<dbReference type="PANTHER" id="PTHR10795">
    <property type="entry name" value="PROPROTEIN CONVERTASE SUBTILISIN/KEXIN"/>
    <property type="match status" value="1"/>
</dbReference>
<comment type="similarity">
    <text evidence="2 4">Belongs to the peptidase S8 family.</text>
</comment>
<dbReference type="AlphaFoldDB" id="A0A2K3MJU9"/>
<sequence>MSFNDRGIGPIPAKWRGGNICQINKLNGSSKVPCNRKLIGARFFNKAFESFNGKLPGSQQTARDFVGHGTHTLSTAGGNFVPGASIFGIGNGTVKGGSPRSRVATYKVCWSLTDAESCFGADVLAAIDQAISDGVDLISVSAGGETSTSSEAIFTDEVSIGAFHALARNILLVASAGNDGPTPGSVVNVAPWVFTVAASTLDRDFSSNITIGNKTIT</sequence>
<comment type="caution">
    <text evidence="4">Lacks conserved residue(s) required for the propagation of feature annotation.</text>
</comment>
<dbReference type="GO" id="GO:0005576">
    <property type="term" value="C:extracellular region"/>
    <property type="evidence" value="ECO:0007669"/>
    <property type="project" value="UniProtKB-SubCell"/>
</dbReference>
<name>A0A2K3MJU9_TRIPR</name>
<dbReference type="Gene3D" id="3.50.30.30">
    <property type="match status" value="1"/>
</dbReference>
<evidence type="ECO:0000259" key="5">
    <source>
        <dbReference type="Pfam" id="PF00082"/>
    </source>
</evidence>
<dbReference type="STRING" id="57577.A0A2K3MJU9"/>
<keyword evidence="3" id="KW-0732">Signal</keyword>
<reference evidence="6 7" key="2">
    <citation type="journal article" date="2017" name="Front. Plant Sci.">
        <title>Gene Classification and Mining of Molecular Markers Useful in Red Clover (Trifolium pratense) Breeding.</title>
        <authorList>
            <person name="Istvanek J."/>
            <person name="Dluhosova J."/>
            <person name="Dluhos P."/>
            <person name="Patkova L."/>
            <person name="Nedelnik J."/>
            <person name="Repkova J."/>
        </authorList>
    </citation>
    <scope>NUCLEOTIDE SEQUENCE [LARGE SCALE GENOMIC DNA]</scope>
    <source>
        <strain evidence="7">cv. Tatra</strain>
        <tissue evidence="6">Young leaves</tissue>
    </source>
</reference>
<evidence type="ECO:0000256" key="3">
    <source>
        <dbReference type="ARBA" id="ARBA00022729"/>
    </source>
</evidence>
<dbReference type="InterPro" id="IPR045051">
    <property type="entry name" value="SBT"/>
</dbReference>
<dbReference type="EMBL" id="ASHM01064833">
    <property type="protein sequence ID" value="PNX91044.1"/>
    <property type="molecule type" value="Genomic_DNA"/>
</dbReference>
<dbReference type="Pfam" id="PF00082">
    <property type="entry name" value="Peptidase_S8"/>
    <property type="match status" value="1"/>
</dbReference>
<dbReference type="SUPFAM" id="SSF52743">
    <property type="entry name" value="Subtilisin-like"/>
    <property type="match status" value="1"/>
</dbReference>
<dbReference type="GO" id="GO:0006508">
    <property type="term" value="P:proteolysis"/>
    <property type="evidence" value="ECO:0007669"/>
    <property type="project" value="UniProtKB-KW"/>
</dbReference>
<dbReference type="Proteomes" id="UP000236291">
    <property type="component" value="Unassembled WGS sequence"/>
</dbReference>
<protein>
    <submittedName>
        <fullName evidence="6">Subtilisin-like protease-like protein</fullName>
    </submittedName>
</protein>
<feature type="domain" description="Peptidase S8/S53" evidence="5">
    <location>
        <begin position="48"/>
        <end position="200"/>
    </location>
</feature>
<comment type="caution">
    <text evidence="6">The sequence shown here is derived from an EMBL/GenBank/DDBJ whole genome shotgun (WGS) entry which is preliminary data.</text>
</comment>
<dbReference type="InterPro" id="IPR000209">
    <property type="entry name" value="Peptidase_S8/S53_dom"/>
</dbReference>
<evidence type="ECO:0000256" key="4">
    <source>
        <dbReference type="PROSITE-ProRule" id="PRU01240"/>
    </source>
</evidence>
<evidence type="ECO:0000256" key="2">
    <source>
        <dbReference type="ARBA" id="ARBA00011073"/>
    </source>
</evidence>
<feature type="non-terminal residue" evidence="6">
    <location>
        <position position="217"/>
    </location>
</feature>
<proteinExistence type="inferred from homology"/>
<evidence type="ECO:0000313" key="7">
    <source>
        <dbReference type="Proteomes" id="UP000236291"/>
    </source>
</evidence>
<gene>
    <name evidence="6" type="ORF">L195_g047173</name>
</gene>
<evidence type="ECO:0000313" key="6">
    <source>
        <dbReference type="EMBL" id="PNX91044.1"/>
    </source>
</evidence>
<dbReference type="Gene3D" id="3.40.50.200">
    <property type="entry name" value="Peptidase S8/S53 domain"/>
    <property type="match status" value="1"/>
</dbReference>